<sequence length="290" mass="30059">MNRRRTGPWLAIATLVGSALLAAACSAAPRDARTEPGSASGGDARVGLPSSHVHGVARDPGDGALLLATHEGLFRYGTDGPKRVSPIIDLMGFTIAGADHYYASGHPNVVMELPQPMGLIESTDGGSSWKVLSRGGESDFHALARAGDTVVAFDGQLRRSPDGRSWQTSSIPAEPRSLASDPTGTRILATTPAGLLISTDKGATWTPSDGGPLLLLVSWADKQTAVGIGPGGAVAISRDAAKTWRTTGTTEQAPQAMSARLTRAGLEILVVTENRVLTSKDGARFTEATT</sequence>
<dbReference type="PROSITE" id="PS51257">
    <property type="entry name" value="PROKAR_LIPOPROTEIN"/>
    <property type="match status" value="1"/>
</dbReference>
<organism evidence="3 4">
    <name type="scientific">Knoellia koreensis</name>
    <dbReference type="NCBI Taxonomy" id="2730921"/>
    <lineage>
        <taxon>Bacteria</taxon>
        <taxon>Bacillati</taxon>
        <taxon>Actinomycetota</taxon>
        <taxon>Actinomycetes</taxon>
        <taxon>Micrococcales</taxon>
        <taxon>Intrasporangiaceae</taxon>
        <taxon>Knoellia</taxon>
    </lineage>
</organism>
<comment type="caution">
    <text evidence="3">The sequence shown here is derived from an EMBL/GenBank/DDBJ whole genome shotgun (WGS) entry which is preliminary data.</text>
</comment>
<feature type="signal peptide" evidence="2">
    <location>
        <begin position="1"/>
        <end position="27"/>
    </location>
</feature>
<dbReference type="SUPFAM" id="SSF110296">
    <property type="entry name" value="Oligoxyloglucan reducing end-specific cellobiohydrolase"/>
    <property type="match status" value="1"/>
</dbReference>
<dbReference type="Proteomes" id="UP000588586">
    <property type="component" value="Unassembled WGS sequence"/>
</dbReference>
<dbReference type="EMBL" id="JABEPQ010000005">
    <property type="protein sequence ID" value="NNM47837.1"/>
    <property type="molecule type" value="Genomic_DNA"/>
</dbReference>
<accession>A0A849HTD4</accession>
<feature type="region of interest" description="Disordered" evidence="1">
    <location>
        <begin position="158"/>
        <end position="184"/>
    </location>
</feature>
<dbReference type="NCBIfam" id="NF045728">
    <property type="entry name" value="glycosyl_F510_1955"/>
    <property type="match status" value="1"/>
</dbReference>
<keyword evidence="4" id="KW-1185">Reference proteome</keyword>
<feature type="chain" id="PRO_5039226852" evidence="2">
    <location>
        <begin position="28"/>
        <end position="290"/>
    </location>
</feature>
<reference evidence="3 4" key="1">
    <citation type="submission" date="2020-04" db="EMBL/GenBank/DDBJ databases">
        <title>Knoellia sp. isolate from air conditioner.</title>
        <authorList>
            <person name="Chea S."/>
            <person name="Kim D.-U."/>
        </authorList>
    </citation>
    <scope>NUCLEOTIDE SEQUENCE [LARGE SCALE GENOMIC DNA]</scope>
    <source>
        <strain evidence="3 4">DB2414S</strain>
    </source>
</reference>
<dbReference type="Gene3D" id="2.130.10.10">
    <property type="entry name" value="YVTN repeat-like/Quinoprotein amine dehydrogenase"/>
    <property type="match status" value="1"/>
</dbReference>
<evidence type="ECO:0000256" key="1">
    <source>
        <dbReference type="SAM" id="MobiDB-lite"/>
    </source>
</evidence>
<evidence type="ECO:0000256" key="2">
    <source>
        <dbReference type="SAM" id="SignalP"/>
    </source>
</evidence>
<gene>
    <name evidence="3" type="ORF">HJG52_17770</name>
</gene>
<dbReference type="InterPro" id="IPR054817">
    <property type="entry name" value="Glycosyl_F510_1955-like"/>
</dbReference>
<evidence type="ECO:0000313" key="4">
    <source>
        <dbReference type="Proteomes" id="UP000588586"/>
    </source>
</evidence>
<dbReference type="InterPro" id="IPR015943">
    <property type="entry name" value="WD40/YVTN_repeat-like_dom_sf"/>
</dbReference>
<dbReference type="AlphaFoldDB" id="A0A849HTD4"/>
<evidence type="ECO:0000313" key="3">
    <source>
        <dbReference type="EMBL" id="NNM47837.1"/>
    </source>
</evidence>
<name>A0A849HTD4_9MICO</name>
<keyword evidence="2" id="KW-0732">Signal</keyword>
<proteinExistence type="predicted"/>
<protein>
    <submittedName>
        <fullName evidence="3">Exo-alpha-sialidase</fullName>
    </submittedName>
</protein>